<dbReference type="Proteomes" id="UP000245683">
    <property type="component" value="Unassembled WGS sequence"/>
</dbReference>
<evidence type="ECO:0000313" key="2">
    <source>
        <dbReference type="Proteomes" id="UP000245683"/>
    </source>
</evidence>
<proteinExistence type="predicted"/>
<evidence type="ECO:0000313" key="1">
    <source>
        <dbReference type="EMBL" id="PWU52652.1"/>
    </source>
</evidence>
<dbReference type="AlphaFoldDB" id="A0A317KGD9"/>
<keyword evidence="2" id="KW-1185">Reference proteome</keyword>
<name>A0A317KGD9_9ACTN</name>
<protein>
    <submittedName>
        <fullName evidence="1">Uncharacterized protein</fullName>
    </submittedName>
</protein>
<organism evidence="1 2">
    <name type="scientific">Micromonospora globispora</name>
    <dbReference type="NCBI Taxonomy" id="1450148"/>
    <lineage>
        <taxon>Bacteria</taxon>
        <taxon>Bacillati</taxon>
        <taxon>Actinomycetota</taxon>
        <taxon>Actinomycetes</taxon>
        <taxon>Micromonosporales</taxon>
        <taxon>Micromonosporaceae</taxon>
        <taxon>Micromonospora</taxon>
    </lineage>
</organism>
<accession>A0A317KGD9</accession>
<gene>
    <name evidence="1" type="ORF">DLJ46_02575</name>
</gene>
<sequence length="66" mass="7481">MVIAAEDDVDRWLAGAGHDELIDPYGESDVLLRRVGGATGRSLRRPSRRLGWRPRRAPAQWSWIGR</sequence>
<dbReference type="EMBL" id="QGSV01000061">
    <property type="protein sequence ID" value="PWU52652.1"/>
    <property type="molecule type" value="Genomic_DNA"/>
</dbReference>
<reference evidence="2" key="1">
    <citation type="submission" date="2018-05" db="EMBL/GenBank/DDBJ databases">
        <title>Micromonospora globispora sp. nov. and Micromonospora rugosa sp. nov., isolated from marine sediment.</title>
        <authorList>
            <person name="Carro L."/>
            <person name="Aysel V."/>
            <person name="Cetin D."/>
            <person name="Igual J.M."/>
            <person name="Klenk H.-P."/>
            <person name="Trujillo M.E."/>
            <person name="Sahin N."/>
        </authorList>
    </citation>
    <scope>NUCLEOTIDE SEQUENCE [LARGE SCALE GENOMIC DNA]</scope>
    <source>
        <strain evidence="2">S2904</strain>
    </source>
</reference>
<comment type="caution">
    <text evidence="1">The sequence shown here is derived from an EMBL/GenBank/DDBJ whole genome shotgun (WGS) entry which is preliminary data.</text>
</comment>